<evidence type="ECO:0000256" key="3">
    <source>
        <dbReference type="ARBA" id="ARBA00022538"/>
    </source>
</evidence>
<dbReference type="HAMAP" id="MF_00276">
    <property type="entry name" value="KdpC"/>
    <property type="match status" value="1"/>
</dbReference>
<dbReference type="Proteomes" id="UP000198510">
    <property type="component" value="Unassembled WGS sequence"/>
</dbReference>
<dbReference type="STRING" id="1075417.SAMN05421823_101619"/>
<keyword evidence="10 11" id="KW-0472">Membrane</keyword>
<comment type="similarity">
    <text evidence="11">Belongs to the KdpC family.</text>
</comment>
<keyword evidence="3 11" id="KW-0633">Potassium transport</keyword>
<dbReference type="NCBIfam" id="TIGR00681">
    <property type="entry name" value="kdpC"/>
    <property type="match status" value="1"/>
</dbReference>
<evidence type="ECO:0000256" key="2">
    <source>
        <dbReference type="ARBA" id="ARBA00022475"/>
    </source>
</evidence>
<dbReference type="GO" id="GO:0008556">
    <property type="term" value="F:P-type potassium transmembrane transporter activity"/>
    <property type="evidence" value="ECO:0007669"/>
    <property type="project" value="InterPro"/>
</dbReference>
<evidence type="ECO:0000256" key="10">
    <source>
        <dbReference type="ARBA" id="ARBA00023136"/>
    </source>
</evidence>
<dbReference type="InterPro" id="IPR003820">
    <property type="entry name" value="KdpC"/>
</dbReference>
<evidence type="ECO:0000313" key="13">
    <source>
        <dbReference type="Proteomes" id="UP000198510"/>
    </source>
</evidence>
<dbReference type="NCBIfam" id="NF001454">
    <property type="entry name" value="PRK00315.1"/>
    <property type="match status" value="1"/>
</dbReference>
<dbReference type="EMBL" id="FNFO01000001">
    <property type="protein sequence ID" value="SDJ99904.1"/>
    <property type="molecule type" value="Genomic_DNA"/>
</dbReference>
<evidence type="ECO:0000256" key="1">
    <source>
        <dbReference type="ARBA" id="ARBA00022448"/>
    </source>
</evidence>
<dbReference type="PANTHER" id="PTHR30042">
    <property type="entry name" value="POTASSIUM-TRANSPORTING ATPASE C CHAIN"/>
    <property type="match status" value="1"/>
</dbReference>
<keyword evidence="13" id="KW-1185">Reference proteome</keyword>
<dbReference type="OrthoDB" id="9809491at2"/>
<keyword evidence="8 11" id="KW-1133">Transmembrane helix</keyword>
<keyword evidence="1 11" id="KW-0813">Transport</keyword>
<evidence type="ECO:0000256" key="4">
    <source>
        <dbReference type="ARBA" id="ARBA00022692"/>
    </source>
</evidence>
<dbReference type="PIRSF" id="PIRSF001296">
    <property type="entry name" value="K_ATPase_KdpC"/>
    <property type="match status" value="1"/>
</dbReference>
<comment type="subcellular location">
    <subcellularLocation>
        <location evidence="11">Cell membrane</location>
        <topology evidence="11">Single-pass membrane protein</topology>
    </subcellularLocation>
</comment>
<evidence type="ECO:0000256" key="8">
    <source>
        <dbReference type="ARBA" id="ARBA00022989"/>
    </source>
</evidence>
<keyword evidence="4 11" id="KW-0812">Transmembrane</keyword>
<evidence type="ECO:0000256" key="11">
    <source>
        <dbReference type="HAMAP-Rule" id="MF_00276"/>
    </source>
</evidence>
<dbReference type="RefSeq" id="WP_089678800.1">
    <property type="nucleotide sequence ID" value="NZ_FNFO01000001.1"/>
</dbReference>
<dbReference type="GO" id="GO:0005886">
    <property type="term" value="C:plasma membrane"/>
    <property type="evidence" value="ECO:0007669"/>
    <property type="project" value="UniProtKB-SubCell"/>
</dbReference>
<name>A0A1G8YBX4_9BACT</name>
<proteinExistence type="inferred from homology"/>
<evidence type="ECO:0000313" key="12">
    <source>
        <dbReference type="EMBL" id="SDJ99904.1"/>
    </source>
</evidence>
<comment type="function">
    <text evidence="11">Part of the high-affinity ATP-driven potassium transport (or Kdp) system, which catalyzes the hydrolysis of ATP coupled with the electrogenic transport of potassium into the cytoplasm. This subunit acts as a catalytic chaperone that increases the ATP-binding affinity of the ATP-hydrolyzing subunit KdpB by the formation of a transient KdpB/KdpC/ATP ternary complex.</text>
</comment>
<protein>
    <recommendedName>
        <fullName evidence="11">Potassium-transporting ATPase KdpC subunit</fullName>
    </recommendedName>
    <alternativeName>
        <fullName evidence="11">ATP phosphohydrolase [potassium-transporting] C chain</fullName>
    </alternativeName>
    <alternativeName>
        <fullName evidence="11">Potassium-binding and translocating subunit C</fullName>
    </alternativeName>
    <alternativeName>
        <fullName evidence="11">Potassium-translocating ATPase C chain</fullName>
    </alternativeName>
</protein>
<accession>A0A1G8YBX4</accession>
<dbReference type="GO" id="GO:0005524">
    <property type="term" value="F:ATP binding"/>
    <property type="evidence" value="ECO:0007669"/>
    <property type="project" value="UniProtKB-UniRule"/>
</dbReference>
<reference evidence="12 13" key="1">
    <citation type="submission" date="2016-10" db="EMBL/GenBank/DDBJ databases">
        <authorList>
            <person name="de Groot N.N."/>
        </authorList>
    </citation>
    <scope>NUCLEOTIDE SEQUENCE [LARGE SCALE GENOMIC DNA]</scope>
    <source>
        <strain evidence="12 13">DSM 25186</strain>
    </source>
</reference>
<dbReference type="AlphaFoldDB" id="A0A1G8YBX4"/>
<dbReference type="PANTHER" id="PTHR30042:SF2">
    <property type="entry name" value="POTASSIUM-TRANSPORTING ATPASE KDPC SUBUNIT"/>
    <property type="match status" value="1"/>
</dbReference>
<organism evidence="12 13">
    <name type="scientific">Catalinimonas alkaloidigena</name>
    <dbReference type="NCBI Taxonomy" id="1075417"/>
    <lineage>
        <taxon>Bacteria</taxon>
        <taxon>Pseudomonadati</taxon>
        <taxon>Bacteroidota</taxon>
        <taxon>Cytophagia</taxon>
        <taxon>Cytophagales</taxon>
        <taxon>Catalimonadaceae</taxon>
        <taxon>Catalinimonas</taxon>
    </lineage>
</organism>
<evidence type="ECO:0000256" key="6">
    <source>
        <dbReference type="ARBA" id="ARBA00022840"/>
    </source>
</evidence>
<keyword evidence="5 11" id="KW-0547">Nucleotide-binding</keyword>
<dbReference type="Pfam" id="PF02669">
    <property type="entry name" value="KdpC"/>
    <property type="match status" value="1"/>
</dbReference>
<comment type="subunit">
    <text evidence="11">The system is composed of three essential subunits: KdpA, KdpB and KdpC.</text>
</comment>
<evidence type="ECO:0000256" key="9">
    <source>
        <dbReference type="ARBA" id="ARBA00023065"/>
    </source>
</evidence>
<sequence length="191" mass="20237">MKTLRIPLVLSLITLLLFGVLYPLTMVGLGRLMPHRAAGLPIERDGVLVGFEAIGQPFHRAHYFWGRPSAVEYNAAATGGSNLAPTNPEFLALVQARIDTLVKYHPGLMPAQIPVELVTASGSGLDPHISRAGALLQVGRIAAARGMAVGTLRQLVEAHTEPPLWGALGPAGRVNVVRLNLALDALAVAPR</sequence>
<gene>
    <name evidence="11" type="primary">kdpC</name>
    <name evidence="12" type="ORF">SAMN05421823_101619</name>
</gene>
<keyword evidence="2 11" id="KW-1003">Cell membrane</keyword>
<keyword evidence="6 11" id="KW-0067">ATP-binding</keyword>
<keyword evidence="7 11" id="KW-0630">Potassium</keyword>
<evidence type="ECO:0000256" key="7">
    <source>
        <dbReference type="ARBA" id="ARBA00022958"/>
    </source>
</evidence>
<keyword evidence="9 11" id="KW-0406">Ion transport</keyword>
<evidence type="ECO:0000256" key="5">
    <source>
        <dbReference type="ARBA" id="ARBA00022741"/>
    </source>
</evidence>